<keyword evidence="2 5" id="KW-0812">Transmembrane</keyword>
<feature type="transmembrane region" description="Helical" evidence="5">
    <location>
        <begin position="18"/>
        <end position="37"/>
    </location>
</feature>
<feature type="transmembrane region" description="Helical" evidence="5">
    <location>
        <begin position="263"/>
        <end position="284"/>
    </location>
</feature>
<name>A0A3E2GRP7_SCYLI</name>
<evidence type="ECO:0000256" key="3">
    <source>
        <dbReference type="ARBA" id="ARBA00022989"/>
    </source>
</evidence>
<dbReference type="Pfam" id="PF00083">
    <property type="entry name" value="Sugar_tr"/>
    <property type="match status" value="1"/>
</dbReference>
<dbReference type="InterPro" id="IPR036259">
    <property type="entry name" value="MFS_trans_sf"/>
</dbReference>
<evidence type="ECO:0000313" key="7">
    <source>
        <dbReference type="EMBL" id="RFU23779.1"/>
    </source>
</evidence>
<feature type="transmembrane region" description="Helical" evidence="5">
    <location>
        <begin position="58"/>
        <end position="81"/>
    </location>
</feature>
<dbReference type="OrthoDB" id="10021397at2759"/>
<dbReference type="InterPro" id="IPR011701">
    <property type="entry name" value="MFS"/>
</dbReference>
<accession>A0A3E2GRP7</accession>
<evidence type="ECO:0000256" key="5">
    <source>
        <dbReference type="SAM" id="Phobius"/>
    </source>
</evidence>
<dbReference type="CDD" id="cd17502">
    <property type="entry name" value="MFS_Azr1_MDR_like"/>
    <property type="match status" value="1"/>
</dbReference>
<dbReference type="Gene3D" id="1.20.1720.10">
    <property type="entry name" value="Multidrug resistance protein D"/>
    <property type="match status" value="1"/>
</dbReference>
<comment type="subcellular location">
    <subcellularLocation>
        <location evidence="1">Membrane</location>
        <topology evidence="1">Multi-pass membrane protein</topology>
    </subcellularLocation>
</comment>
<dbReference type="GO" id="GO:0022857">
    <property type="term" value="F:transmembrane transporter activity"/>
    <property type="evidence" value="ECO:0007669"/>
    <property type="project" value="InterPro"/>
</dbReference>
<dbReference type="PANTHER" id="PTHR23501">
    <property type="entry name" value="MAJOR FACILITATOR SUPERFAMILY"/>
    <property type="match status" value="1"/>
</dbReference>
<organism evidence="7 8">
    <name type="scientific">Scytalidium lignicola</name>
    <name type="common">Hyphomycete</name>
    <dbReference type="NCBI Taxonomy" id="5539"/>
    <lineage>
        <taxon>Eukaryota</taxon>
        <taxon>Fungi</taxon>
        <taxon>Dikarya</taxon>
        <taxon>Ascomycota</taxon>
        <taxon>Pezizomycotina</taxon>
        <taxon>Leotiomycetes</taxon>
        <taxon>Leotiomycetes incertae sedis</taxon>
        <taxon>Scytalidium</taxon>
    </lineage>
</organism>
<dbReference type="EMBL" id="NCSJ02000616">
    <property type="protein sequence ID" value="RFU23779.1"/>
    <property type="molecule type" value="Genomic_DNA"/>
</dbReference>
<evidence type="ECO:0000313" key="8">
    <source>
        <dbReference type="Proteomes" id="UP000258309"/>
    </source>
</evidence>
<dbReference type="Pfam" id="PF07690">
    <property type="entry name" value="MFS_1"/>
    <property type="match status" value="1"/>
</dbReference>
<feature type="transmembrane region" description="Helical" evidence="5">
    <location>
        <begin position="113"/>
        <end position="134"/>
    </location>
</feature>
<dbReference type="InterPro" id="IPR020846">
    <property type="entry name" value="MFS_dom"/>
</dbReference>
<dbReference type="GO" id="GO:0005886">
    <property type="term" value="C:plasma membrane"/>
    <property type="evidence" value="ECO:0007669"/>
    <property type="project" value="TreeGrafter"/>
</dbReference>
<keyword evidence="4 5" id="KW-0472">Membrane</keyword>
<feature type="non-terminal residue" evidence="7">
    <location>
        <position position="1"/>
    </location>
</feature>
<evidence type="ECO:0000256" key="4">
    <source>
        <dbReference type="ARBA" id="ARBA00023136"/>
    </source>
</evidence>
<feature type="domain" description="Major facilitator superfamily (MFS) profile" evidence="6">
    <location>
        <begin position="23"/>
        <end position="326"/>
    </location>
</feature>
<dbReference type="Proteomes" id="UP000258309">
    <property type="component" value="Unassembled WGS sequence"/>
</dbReference>
<dbReference type="PANTHER" id="PTHR23501:SF201">
    <property type="entry name" value="MFS AFLATOXIN EFFLUX PUMP"/>
    <property type="match status" value="1"/>
</dbReference>
<feature type="non-terminal residue" evidence="7">
    <location>
        <position position="326"/>
    </location>
</feature>
<dbReference type="SUPFAM" id="SSF103473">
    <property type="entry name" value="MFS general substrate transporter"/>
    <property type="match status" value="1"/>
</dbReference>
<proteinExistence type="predicted"/>
<evidence type="ECO:0000259" key="6">
    <source>
        <dbReference type="PROSITE" id="PS50850"/>
    </source>
</evidence>
<feature type="transmembrane region" description="Helical" evidence="5">
    <location>
        <begin position="235"/>
        <end position="254"/>
    </location>
</feature>
<evidence type="ECO:0000256" key="1">
    <source>
        <dbReference type="ARBA" id="ARBA00004141"/>
    </source>
</evidence>
<gene>
    <name evidence="7" type="ORF">B7463_g12558</name>
</gene>
<dbReference type="Gene3D" id="1.20.1250.20">
    <property type="entry name" value="MFS general substrate transporter like domains"/>
    <property type="match status" value="1"/>
</dbReference>
<comment type="caution">
    <text evidence="7">The sequence shown here is derived from an EMBL/GenBank/DDBJ whole genome shotgun (WGS) entry which is preliminary data.</text>
</comment>
<dbReference type="PROSITE" id="PS50850">
    <property type="entry name" value="MFS"/>
    <property type="match status" value="1"/>
</dbReference>
<feature type="transmembrane region" description="Helical" evidence="5">
    <location>
        <begin position="290"/>
        <end position="316"/>
    </location>
</feature>
<feature type="transmembrane region" description="Helical" evidence="5">
    <location>
        <begin position="87"/>
        <end position="106"/>
    </location>
</feature>
<evidence type="ECO:0000256" key="2">
    <source>
        <dbReference type="ARBA" id="ARBA00022692"/>
    </source>
</evidence>
<keyword evidence="8" id="KW-1185">Reference proteome</keyword>
<sequence>MRTESEPPTDEHVYPRPWALASITAALYLTMFLVSLDRTIIATAIPRITNTFKKIDDIGWYGTAFLLTSATFLLTFGRIYTFYSSKWVYLMALVIFELGSAVCGAAPSSTSFIIGRAISGMGTAGLASGAVVIITTNVPLSQRPVYMGFLMAMFGIASVVAPLMGGSLTYHVSWRWCFYINLPIGAVTILIVLFILKPSPPLHPSAAKTARGRLSQLDPLGGTLKGASAMKSGTMVAPLMLGLVIGTIIAGTFVSRLGYYTPFMYLCVVLLSIGSGLLTTFTTATNHEKWIGYQVLVGFSLGLGLQQSVVAVQTVLDKKDTEESHI</sequence>
<reference evidence="7 8" key="1">
    <citation type="submission" date="2018-05" db="EMBL/GenBank/DDBJ databases">
        <title>Draft genome sequence of Scytalidium lignicola DSM 105466, a ubiquitous saprotrophic fungus.</title>
        <authorList>
            <person name="Buettner E."/>
            <person name="Gebauer A.M."/>
            <person name="Hofrichter M."/>
            <person name="Liers C."/>
            <person name="Kellner H."/>
        </authorList>
    </citation>
    <scope>NUCLEOTIDE SEQUENCE [LARGE SCALE GENOMIC DNA]</scope>
    <source>
        <strain evidence="7 8">DSM 105466</strain>
    </source>
</reference>
<dbReference type="AlphaFoldDB" id="A0A3E2GRP7"/>
<feature type="transmembrane region" description="Helical" evidence="5">
    <location>
        <begin position="146"/>
        <end position="164"/>
    </location>
</feature>
<dbReference type="InterPro" id="IPR005828">
    <property type="entry name" value="MFS_sugar_transport-like"/>
</dbReference>
<protein>
    <recommendedName>
        <fullName evidence="6">Major facilitator superfamily (MFS) profile domain-containing protein</fullName>
    </recommendedName>
</protein>
<keyword evidence="3 5" id="KW-1133">Transmembrane helix</keyword>
<feature type="transmembrane region" description="Helical" evidence="5">
    <location>
        <begin position="176"/>
        <end position="196"/>
    </location>
</feature>
<dbReference type="OMA" id="ICISLIR"/>